<comment type="caution">
    <text evidence="1">The sequence shown here is derived from an EMBL/GenBank/DDBJ whole genome shotgun (WGS) entry which is preliminary data.</text>
</comment>
<organism evidence="1 2">
    <name type="scientific">Algibacter aquimarinus</name>
    <dbReference type="NCBI Taxonomy" id="1136748"/>
    <lineage>
        <taxon>Bacteria</taxon>
        <taxon>Pseudomonadati</taxon>
        <taxon>Bacteroidota</taxon>
        <taxon>Flavobacteriia</taxon>
        <taxon>Flavobacteriales</taxon>
        <taxon>Flavobacteriaceae</taxon>
        <taxon>Algibacter</taxon>
    </lineage>
</organism>
<accession>A0ABP9H966</accession>
<sequence>MINPLKRVVPFLFISMLFLSTQCDEDDIVADDFPCEFSVVVNQTEYDNLVSDNVTLVNAEISLDCLFLTISSSGCSGENWTFNLIDSGAIAESSPEQRFLKFALNNDEACLAVIDRTISFDLKPLRISNSNEIILNIEGLPDSLNYKY</sequence>
<reference evidence="2" key="1">
    <citation type="journal article" date="2019" name="Int. J. Syst. Evol. Microbiol.">
        <title>The Global Catalogue of Microorganisms (GCM) 10K type strain sequencing project: providing services to taxonomists for standard genome sequencing and annotation.</title>
        <authorList>
            <consortium name="The Broad Institute Genomics Platform"/>
            <consortium name="The Broad Institute Genome Sequencing Center for Infectious Disease"/>
            <person name="Wu L."/>
            <person name="Ma J."/>
        </authorList>
    </citation>
    <scope>NUCLEOTIDE SEQUENCE [LARGE SCALE GENOMIC DNA]</scope>
    <source>
        <strain evidence="2">JCM 18287</strain>
    </source>
</reference>
<evidence type="ECO:0000313" key="1">
    <source>
        <dbReference type="EMBL" id="GAA4964488.1"/>
    </source>
</evidence>
<dbReference type="Proteomes" id="UP001501692">
    <property type="component" value="Unassembled WGS sequence"/>
</dbReference>
<evidence type="ECO:0008006" key="3">
    <source>
        <dbReference type="Google" id="ProtNLM"/>
    </source>
</evidence>
<keyword evidence="2" id="KW-1185">Reference proteome</keyword>
<evidence type="ECO:0000313" key="2">
    <source>
        <dbReference type="Proteomes" id="UP001501692"/>
    </source>
</evidence>
<name>A0ABP9H966_9FLAO</name>
<proteinExistence type="predicted"/>
<gene>
    <name evidence="1" type="ORF">GCM10023315_11650</name>
</gene>
<protein>
    <recommendedName>
        <fullName evidence="3">Lipocalin-like domain-containing protein</fullName>
    </recommendedName>
</protein>
<dbReference type="EMBL" id="BAABJK010000004">
    <property type="protein sequence ID" value="GAA4964488.1"/>
    <property type="molecule type" value="Genomic_DNA"/>
</dbReference>